<dbReference type="CDD" id="cd02440">
    <property type="entry name" value="AdoMet_MTases"/>
    <property type="match status" value="1"/>
</dbReference>
<evidence type="ECO:0000313" key="2">
    <source>
        <dbReference type="EMBL" id="EFL41750.1"/>
    </source>
</evidence>
<gene>
    <name evidence="2" type="ORF">SSRG_04555</name>
</gene>
<dbReference type="SUPFAM" id="SSF53335">
    <property type="entry name" value="S-adenosyl-L-methionine-dependent methyltransferases"/>
    <property type="match status" value="1"/>
</dbReference>
<dbReference type="STRING" id="467200.SSRG_04555"/>
<keyword evidence="2" id="KW-0808">Transferase</keyword>
<organism evidence="2 3">
    <name type="scientific">Streptomyces griseoflavus Tu4000</name>
    <dbReference type="NCBI Taxonomy" id="467200"/>
    <lineage>
        <taxon>Bacteria</taxon>
        <taxon>Bacillati</taxon>
        <taxon>Actinomycetota</taxon>
        <taxon>Actinomycetes</taxon>
        <taxon>Kitasatosporales</taxon>
        <taxon>Streptomycetaceae</taxon>
        <taxon>Streptomyces</taxon>
    </lineage>
</organism>
<dbReference type="AlphaFoldDB" id="D9XMN7"/>
<dbReference type="GO" id="GO:0008168">
    <property type="term" value="F:methyltransferase activity"/>
    <property type="evidence" value="ECO:0007669"/>
    <property type="project" value="UniProtKB-KW"/>
</dbReference>
<sequence length="424" mass="46938">MKSSRLSELIRRTVPAPVERDVPPSGTTPPRCRSTPQRPPLRNVSPCIAGHRSVRPTRPVRRPPARRTPSRREPPVSATDPAPAIPAPHGSARVHEPRRPDCPWCGSVRLRNRLRTGDLRRHRPGLFTVDECRDCGHTFQNPRLTAEGLAFYRRAVRGAPRDPATERVLALHAARHRRRGAARAMLAFGEPESWLDVGTGLARFPLTAREFFPYTSFDGTDLTARVERARALGRVEEAHIGPLTDPRVMAGLAGRYDVVSLLYHLEHTTDPRAELHAALDALRPGGHLLVETLDPRCAFAALFGRWWLPYDQPRRLHLLPPRNLRAELEGRGCALVTAGRRAAHVPHDLAGLTALALSHALPAPDTPWRAIPPAPFQRHLRTVLLRAGTPLVVAAAVTDLALAPLLRHTPFANAYRIIARKPKG</sequence>
<dbReference type="InterPro" id="IPR029063">
    <property type="entry name" value="SAM-dependent_MTases_sf"/>
</dbReference>
<evidence type="ECO:0000313" key="3">
    <source>
        <dbReference type="Proteomes" id="UP000002968"/>
    </source>
</evidence>
<dbReference type="GO" id="GO:0032259">
    <property type="term" value="P:methylation"/>
    <property type="evidence" value="ECO:0007669"/>
    <property type="project" value="UniProtKB-KW"/>
</dbReference>
<proteinExistence type="predicted"/>
<accession>D9XMN7</accession>
<evidence type="ECO:0000256" key="1">
    <source>
        <dbReference type="SAM" id="MobiDB-lite"/>
    </source>
</evidence>
<dbReference type="Pfam" id="PF13489">
    <property type="entry name" value="Methyltransf_23"/>
    <property type="match status" value="1"/>
</dbReference>
<dbReference type="Proteomes" id="UP000002968">
    <property type="component" value="Unassembled WGS sequence"/>
</dbReference>
<dbReference type="EMBL" id="GG657758">
    <property type="protein sequence ID" value="EFL41750.1"/>
    <property type="molecule type" value="Genomic_DNA"/>
</dbReference>
<name>D9XMN7_9ACTN</name>
<dbReference type="eggNOG" id="COG2227">
    <property type="taxonomic scope" value="Bacteria"/>
</dbReference>
<keyword evidence="3" id="KW-1185">Reference proteome</keyword>
<keyword evidence="2" id="KW-0489">Methyltransferase</keyword>
<dbReference type="HOGENOM" id="CLU_056710_0_0_11"/>
<protein>
    <submittedName>
        <fullName evidence="2">Methyltransferase type 12</fullName>
    </submittedName>
</protein>
<feature type="compositionally biased region" description="Basic residues" evidence="1">
    <location>
        <begin position="52"/>
        <end position="69"/>
    </location>
</feature>
<feature type="region of interest" description="Disordered" evidence="1">
    <location>
        <begin position="1"/>
        <end position="99"/>
    </location>
</feature>
<dbReference type="Gene3D" id="3.40.50.150">
    <property type="entry name" value="Vaccinia Virus protein VP39"/>
    <property type="match status" value="1"/>
</dbReference>
<reference evidence="2" key="1">
    <citation type="submission" date="2009-02" db="EMBL/GenBank/DDBJ databases">
        <title>Annotation of Streptomyces griseoflavus strain Tu4000.</title>
        <authorList>
            <consortium name="The Broad Institute Genome Sequencing Platform"/>
            <consortium name="Broad Institute Microbial Sequencing Center"/>
            <person name="Fischbach M."/>
            <person name="Godfrey P."/>
            <person name="Ward D."/>
            <person name="Young S."/>
            <person name="Zeng Q."/>
            <person name="Koehrsen M."/>
            <person name="Alvarado L."/>
            <person name="Berlin A.M."/>
            <person name="Bochicchio J."/>
            <person name="Borenstein D."/>
            <person name="Chapman S.B."/>
            <person name="Chen Z."/>
            <person name="Engels R."/>
            <person name="Freedman E."/>
            <person name="Gellesch M."/>
            <person name="Goldberg J."/>
            <person name="Griggs A."/>
            <person name="Gujja S."/>
            <person name="Heilman E.R."/>
            <person name="Heiman D.I."/>
            <person name="Hepburn T.A."/>
            <person name="Howarth C."/>
            <person name="Jen D."/>
            <person name="Larson L."/>
            <person name="Lewis B."/>
            <person name="Mehta T."/>
            <person name="Park D."/>
            <person name="Pearson M."/>
            <person name="Richards J."/>
            <person name="Roberts A."/>
            <person name="Saif S."/>
            <person name="Shea T.D."/>
            <person name="Shenoy N."/>
            <person name="Sisk P."/>
            <person name="Stolte C."/>
            <person name="Sykes S.N."/>
            <person name="Thomson T."/>
            <person name="Walk T."/>
            <person name="White J."/>
            <person name="Yandava C."/>
            <person name="Straight P."/>
            <person name="Clardy J."/>
            <person name="Hung D."/>
            <person name="Kolter R."/>
            <person name="Mekalanos J."/>
            <person name="Walker S."/>
            <person name="Walsh C.T."/>
            <person name="Wieland-Brown L.C."/>
            <person name="Haas B."/>
            <person name="Nusbaum C."/>
            <person name="Birren B."/>
        </authorList>
    </citation>
    <scope>NUCLEOTIDE SEQUENCE [LARGE SCALE GENOMIC DNA]</scope>
    <source>
        <strain evidence="2">Tu4000</strain>
    </source>
</reference>